<organism evidence="2 3">
    <name type="scientific">Novymonas esmeraldas</name>
    <dbReference type="NCBI Taxonomy" id="1808958"/>
    <lineage>
        <taxon>Eukaryota</taxon>
        <taxon>Discoba</taxon>
        <taxon>Euglenozoa</taxon>
        <taxon>Kinetoplastea</taxon>
        <taxon>Metakinetoplastina</taxon>
        <taxon>Trypanosomatida</taxon>
        <taxon>Trypanosomatidae</taxon>
        <taxon>Novymonas</taxon>
    </lineage>
</organism>
<proteinExistence type="predicted"/>
<accession>A0AAW0ETN6</accession>
<evidence type="ECO:0008006" key="4">
    <source>
        <dbReference type="Google" id="ProtNLM"/>
    </source>
</evidence>
<gene>
    <name evidence="2" type="ORF">NESM_000629400</name>
</gene>
<evidence type="ECO:0000313" key="2">
    <source>
        <dbReference type="EMBL" id="KAK7196882.1"/>
    </source>
</evidence>
<evidence type="ECO:0000256" key="1">
    <source>
        <dbReference type="SAM" id="MobiDB-lite"/>
    </source>
</evidence>
<sequence>MTDLSGGDAVLPDVLVRAARAASKSFLHVQASRYAMPAAAVPDVAVVALAMKTKVPVLKEQLDHTRHVLPSTYAELYRATVDELPDAAMKKLWGLASAVLRVVEQGMVDRVNASAAIVEWHNEFNEELIDVEEVALRLQREDPRSAPEDVVEALGSDVLGRIESAFLCGHFHIAASLMDALLHFVRRAGSSLLTAEVETALANVKRLLLIGYHDPASHQQWVDSANDELRDSRIVLLTATRGTNNTNTNGGGGGGGGGDVVDNLVEDLCAASADILLLIKKDAQQMYERCRDSHRSAVDFLVAVCAVMEPYADLERVSSTFSEYVDRWADTEEEEEALEEHHHQWYYACVMALLNVRSLHDMVAAMQEVAAIVTETGLPATEAATQADAAEASSGGEDEDDNDGDDDDDDDAESDTVDISAVEQAETSPDSATTRRFLVASMAAHIADLCAPAVAASVSAEMHLTFARNDLITAYVTLFARHPRTWRMAALYACYSPLIHPQLLSDITLAVAPMAAVDDDVHRSLRAFFHNTWCTRSDHQQAVRAKLDLVLPEHATVARWWDAMDHYYAAAHRDVHRRIIAAQLKSGHDARALWLAVETRLTDVVESEVRRRLRSRDALESAPLYAVGAAVQNGFVALDTCPSMELGRCLCAAAALARYREAATAATAALAAIAHHGASAATTTSSSTSSPSASQRALTVTTVAACLQTIEEALKSVDACHDMVHPTTTFTLVEHGAALLLSLRGLMRDPATGETTATAHVCGGVLPLLVESYELASTHTAHRDPAIVHRSRAVAEQLARAHQTCI</sequence>
<evidence type="ECO:0000313" key="3">
    <source>
        <dbReference type="Proteomes" id="UP001430356"/>
    </source>
</evidence>
<feature type="compositionally biased region" description="Acidic residues" evidence="1">
    <location>
        <begin position="396"/>
        <end position="416"/>
    </location>
</feature>
<feature type="region of interest" description="Disordered" evidence="1">
    <location>
        <begin position="384"/>
        <end position="430"/>
    </location>
</feature>
<dbReference type="Proteomes" id="UP001430356">
    <property type="component" value="Unassembled WGS sequence"/>
</dbReference>
<dbReference type="EMBL" id="JAECZO010000088">
    <property type="protein sequence ID" value="KAK7196882.1"/>
    <property type="molecule type" value="Genomic_DNA"/>
</dbReference>
<name>A0AAW0ETN6_9TRYP</name>
<protein>
    <recommendedName>
        <fullName evidence="4">Nuclear pore complex protein Nup85</fullName>
    </recommendedName>
</protein>
<dbReference type="AlphaFoldDB" id="A0AAW0ETN6"/>
<keyword evidence="3" id="KW-1185">Reference proteome</keyword>
<reference evidence="2 3" key="1">
    <citation type="journal article" date="2021" name="MBio">
        <title>A New Model Trypanosomatid, Novymonas esmeraldas: Genomic Perception of Its 'Candidatus Pandoraea novymonadis' Endosymbiont.</title>
        <authorList>
            <person name="Zakharova A."/>
            <person name="Saura A."/>
            <person name="Butenko A."/>
            <person name="Podesvova L."/>
            <person name="Warmusova S."/>
            <person name="Kostygov A.Y."/>
            <person name="Nenarokova A."/>
            <person name="Lukes J."/>
            <person name="Opperdoes F.R."/>
            <person name="Yurchenko V."/>
        </authorList>
    </citation>
    <scope>NUCLEOTIDE SEQUENCE [LARGE SCALE GENOMIC DNA]</scope>
    <source>
        <strain evidence="2 3">E262AT.01</strain>
    </source>
</reference>
<feature type="compositionally biased region" description="Low complexity" evidence="1">
    <location>
        <begin position="384"/>
        <end position="395"/>
    </location>
</feature>
<comment type="caution">
    <text evidence="2">The sequence shown here is derived from an EMBL/GenBank/DDBJ whole genome shotgun (WGS) entry which is preliminary data.</text>
</comment>